<dbReference type="Proteomes" id="UP001057520">
    <property type="component" value="Chromosome"/>
</dbReference>
<proteinExistence type="predicted"/>
<sequence>MDRSEQLLRADLRGAAFRIGAYRGQWEFVRLLFPYLWVRIPKPLFKPGPDFFLLRIDCSGYPGPLTAQLWDAVKDQALPVEQRPYGATGVLTAFSAWSACLYHPIDRLARDHWPGQFDDQAWRPGADIVSFLEVVHALIRDPAYVQSSAPSASAELPSEPLEEDASDVA</sequence>
<accession>A0ABY4ZT65</accession>
<evidence type="ECO:0000256" key="1">
    <source>
        <dbReference type="SAM" id="MobiDB-lite"/>
    </source>
</evidence>
<feature type="compositionally biased region" description="Acidic residues" evidence="1">
    <location>
        <begin position="160"/>
        <end position="169"/>
    </location>
</feature>
<gene>
    <name evidence="2" type="ORF">MZV50_25730</name>
</gene>
<dbReference type="EMBL" id="CP096040">
    <property type="protein sequence ID" value="USQ95896.1"/>
    <property type="molecule type" value="Genomic_DNA"/>
</dbReference>
<dbReference type="InterPro" id="IPR056082">
    <property type="entry name" value="BilB-like"/>
</dbReference>
<evidence type="ECO:0000313" key="2">
    <source>
        <dbReference type="EMBL" id="USQ95896.1"/>
    </source>
</evidence>
<organism evidence="2 3">
    <name type="scientific">Caulobacter segnis</name>
    <dbReference type="NCBI Taxonomy" id="88688"/>
    <lineage>
        <taxon>Bacteria</taxon>
        <taxon>Pseudomonadati</taxon>
        <taxon>Pseudomonadota</taxon>
        <taxon>Alphaproteobacteria</taxon>
        <taxon>Caulobacterales</taxon>
        <taxon>Caulobacteraceae</taxon>
        <taxon>Caulobacter</taxon>
    </lineage>
</organism>
<feature type="compositionally biased region" description="Low complexity" evidence="1">
    <location>
        <begin position="149"/>
        <end position="159"/>
    </location>
</feature>
<feature type="region of interest" description="Disordered" evidence="1">
    <location>
        <begin position="149"/>
        <end position="169"/>
    </location>
</feature>
<keyword evidence="3" id="KW-1185">Reference proteome</keyword>
<dbReference type="Pfam" id="PF24702">
    <property type="entry name" value="DUF7665"/>
    <property type="match status" value="1"/>
</dbReference>
<protein>
    <submittedName>
        <fullName evidence="2">Uncharacterized protein</fullName>
    </submittedName>
</protein>
<name>A0ABY4ZT65_9CAUL</name>
<reference evidence="2 3" key="1">
    <citation type="submission" date="2022-04" db="EMBL/GenBank/DDBJ databases">
        <title>Genome sequence of soybean root-associated Caulobacter segnis RL271.</title>
        <authorList>
            <person name="Longley R."/>
            <person name="Bonito G."/>
            <person name="Trigodet F."/>
            <person name="Crosson S."/>
            <person name="Fiebig A."/>
        </authorList>
    </citation>
    <scope>NUCLEOTIDE SEQUENCE [LARGE SCALE GENOMIC DNA]</scope>
    <source>
        <strain evidence="2 3">RL271</strain>
    </source>
</reference>
<evidence type="ECO:0000313" key="3">
    <source>
        <dbReference type="Proteomes" id="UP001057520"/>
    </source>
</evidence>